<sequence>MFWTRVLGCLLIMAITVAESANDEGKQMHTQMLYFVGGVLVLILFCCLVGSVVSGVIYRKKQLEEMRLQADYEAHKTEIRKVIKPKDFFDVPAQKPPSNEMFSEK</sequence>
<dbReference type="Proteomes" id="UP000783686">
    <property type="component" value="Unassembled WGS sequence"/>
</dbReference>
<evidence type="ECO:0000313" key="4">
    <source>
        <dbReference type="Proteomes" id="UP000614601"/>
    </source>
</evidence>
<keyword evidence="4" id="KW-1185">Reference proteome</keyword>
<reference evidence="3" key="1">
    <citation type="submission" date="2020-09" db="EMBL/GenBank/DDBJ databases">
        <authorList>
            <person name="Kikuchi T."/>
        </authorList>
    </citation>
    <scope>NUCLEOTIDE SEQUENCE</scope>
    <source>
        <strain evidence="3">SH1</strain>
    </source>
</reference>
<dbReference type="AlphaFoldDB" id="A0A811JR99"/>
<dbReference type="EMBL" id="CAJFCW020000001">
    <property type="protein sequence ID" value="CAG9079895.1"/>
    <property type="molecule type" value="Genomic_DNA"/>
</dbReference>
<keyword evidence="2" id="KW-0732">Signal</keyword>
<keyword evidence="1" id="KW-0812">Transmembrane</keyword>
<proteinExistence type="predicted"/>
<dbReference type="Proteomes" id="UP000614601">
    <property type="component" value="Unassembled WGS sequence"/>
</dbReference>
<evidence type="ECO:0000256" key="1">
    <source>
        <dbReference type="SAM" id="Phobius"/>
    </source>
</evidence>
<feature type="chain" id="PRO_5035594372" evidence="2">
    <location>
        <begin position="21"/>
        <end position="105"/>
    </location>
</feature>
<feature type="signal peptide" evidence="2">
    <location>
        <begin position="1"/>
        <end position="20"/>
    </location>
</feature>
<keyword evidence="1" id="KW-0472">Membrane</keyword>
<feature type="transmembrane region" description="Helical" evidence="1">
    <location>
        <begin position="32"/>
        <end position="58"/>
    </location>
</feature>
<evidence type="ECO:0000313" key="3">
    <source>
        <dbReference type="EMBL" id="CAD5205939.1"/>
    </source>
</evidence>
<evidence type="ECO:0000256" key="2">
    <source>
        <dbReference type="SAM" id="SignalP"/>
    </source>
</evidence>
<gene>
    <name evidence="3" type="ORF">BOKJ2_LOCUS623</name>
</gene>
<protein>
    <submittedName>
        <fullName evidence="3">Uncharacterized protein</fullName>
    </submittedName>
</protein>
<name>A0A811JR99_9BILA</name>
<comment type="caution">
    <text evidence="3">The sequence shown here is derived from an EMBL/GenBank/DDBJ whole genome shotgun (WGS) entry which is preliminary data.</text>
</comment>
<dbReference type="EMBL" id="CAJFDH010000001">
    <property type="protein sequence ID" value="CAD5205939.1"/>
    <property type="molecule type" value="Genomic_DNA"/>
</dbReference>
<organism evidence="3 4">
    <name type="scientific">Bursaphelenchus okinawaensis</name>
    <dbReference type="NCBI Taxonomy" id="465554"/>
    <lineage>
        <taxon>Eukaryota</taxon>
        <taxon>Metazoa</taxon>
        <taxon>Ecdysozoa</taxon>
        <taxon>Nematoda</taxon>
        <taxon>Chromadorea</taxon>
        <taxon>Rhabditida</taxon>
        <taxon>Tylenchina</taxon>
        <taxon>Tylenchomorpha</taxon>
        <taxon>Aphelenchoidea</taxon>
        <taxon>Aphelenchoididae</taxon>
        <taxon>Bursaphelenchus</taxon>
    </lineage>
</organism>
<keyword evidence="1" id="KW-1133">Transmembrane helix</keyword>
<accession>A0A811JR99</accession>